<organism evidence="4 5">
    <name type="scientific">Geotoga petraea</name>
    <dbReference type="NCBI Taxonomy" id="28234"/>
    <lineage>
        <taxon>Bacteria</taxon>
        <taxon>Thermotogati</taxon>
        <taxon>Thermotogota</taxon>
        <taxon>Thermotogae</taxon>
        <taxon>Petrotogales</taxon>
        <taxon>Petrotogaceae</taxon>
        <taxon>Geotoga</taxon>
    </lineage>
</organism>
<reference evidence="4 5" key="1">
    <citation type="submission" date="2019-04" db="EMBL/GenBank/DDBJ databases">
        <title>Draft genome sequence data and analysis of a Fermenting Bacterium, Geotoga petraea strain HO-Geo1, isolated from heavy-oil petroleum reservoir in Russia.</title>
        <authorList>
            <person name="Grouzdev D.S."/>
            <person name="Semenova E.M."/>
            <person name="Sokolova D.S."/>
            <person name="Tourova T.P."/>
            <person name="Poltaraus A.B."/>
            <person name="Nazina T.N."/>
        </authorList>
    </citation>
    <scope>NUCLEOTIDE SEQUENCE [LARGE SCALE GENOMIC DNA]</scope>
    <source>
        <strain evidence="4 5">HO-Geo1</strain>
    </source>
</reference>
<dbReference type="GO" id="GO:0016887">
    <property type="term" value="F:ATP hydrolysis activity"/>
    <property type="evidence" value="ECO:0007669"/>
    <property type="project" value="InterPro"/>
</dbReference>
<dbReference type="GO" id="GO:0005524">
    <property type="term" value="F:ATP binding"/>
    <property type="evidence" value="ECO:0007669"/>
    <property type="project" value="UniProtKB-KW"/>
</dbReference>
<gene>
    <name evidence="4" type="ORF">E4650_09640</name>
</gene>
<dbReference type="InterPro" id="IPR027417">
    <property type="entry name" value="P-loop_NTPase"/>
</dbReference>
<dbReference type="SUPFAM" id="SSF52540">
    <property type="entry name" value="P-loop containing nucleoside triphosphate hydrolases"/>
    <property type="match status" value="1"/>
</dbReference>
<dbReference type="AlphaFoldDB" id="A0A4Z0VYH3"/>
<evidence type="ECO:0000313" key="4">
    <source>
        <dbReference type="EMBL" id="TGG86898.1"/>
    </source>
</evidence>
<dbReference type="SMART" id="SM00382">
    <property type="entry name" value="AAA"/>
    <property type="match status" value="1"/>
</dbReference>
<evidence type="ECO:0000259" key="3">
    <source>
        <dbReference type="PROSITE" id="PS50893"/>
    </source>
</evidence>
<keyword evidence="1" id="KW-0547">Nucleotide-binding</keyword>
<keyword evidence="2 4" id="KW-0067">ATP-binding</keyword>
<evidence type="ECO:0000256" key="1">
    <source>
        <dbReference type="ARBA" id="ARBA00022741"/>
    </source>
</evidence>
<protein>
    <submittedName>
        <fullName evidence="4">ABC transporter ATP-binding protein</fullName>
    </submittedName>
</protein>
<dbReference type="InterPro" id="IPR003593">
    <property type="entry name" value="AAA+_ATPase"/>
</dbReference>
<dbReference type="CDD" id="cd03230">
    <property type="entry name" value="ABC_DR_subfamily_A"/>
    <property type="match status" value="1"/>
</dbReference>
<dbReference type="PANTHER" id="PTHR43158">
    <property type="entry name" value="SKFA PEPTIDE EXPORT ATP-BINDING PROTEIN SKFE"/>
    <property type="match status" value="1"/>
</dbReference>
<name>A0A4Z0VYH3_9BACT</name>
<dbReference type="EMBL" id="SRME01000007">
    <property type="protein sequence ID" value="TGG86898.1"/>
    <property type="molecule type" value="Genomic_DNA"/>
</dbReference>
<dbReference type="Proteomes" id="UP000297288">
    <property type="component" value="Unassembled WGS sequence"/>
</dbReference>
<feature type="domain" description="ABC transporter" evidence="3">
    <location>
        <begin position="6"/>
        <end position="235"/>
    </location>
</feature>
<sequence>MTLSKIEIKKISKRYDDVKALNKIDVNFDKGKIYGLIGRNGAGKTTLMKIIASQLIPTNGKVVIEGNEIGNNFTDFENICLVKDSFGKAFEEGTFMKLKTFFKIASKTYKNWDQEYFEYLCKKFDVKLNKYYSKLSRGMKTAVGLVLGLASRADITMFDEPYIGLDAVSREVFYAELQKDYMKHPRTIIISSHLIDELENIFEKVVFIDKGEIIINDDVENVTSNYYLLQGKEKDIEKHLLDFSVMHKEKLGSLASYAVKGEMNSEVKKKITSDNIDINKVSLQKILYYLTKGSEKNEK</sequence>
<dbReference type="InterPro" id="IPR003439">
    <property type="entry name" value="ABC_transporter-like_ATP-bd"/>
</dbReference>
<dbReference type="OrthoDB" id="9804819at2"/>
<evidence type="ECO:0000256" key="2">
    <source>
        <dbReference type="ARBA" id="ARBA00022840"/>
    </source>
</evidence>
<dbReference type="Gene3D" id="3.40.50.300">
    <property type="entry name" value="P-loop containing nucleotide triphosphate hydrolases"/>
    <property type="match status" value="1"/>
</dbReference>
<accession>A0A4Z0VYH3</accession>
<comment type="caution">
    <text evidence="4">The sequence shown here is derived from an EMBL/GenBank/DDBJ whole genome shotgun (WGS) entry which is preliminary data.</text>
</comment>
<proteinExistence type="predicted"/>
<dbReference type="PROSITE" id="PS50893">
    <property type="entry name" value="ABC_TRANSPORTER_2"/>
    <property type="match status" value="1"/>
</dbReference>
<dbReference type="PANTHER" id="PTHR43158:SF5">
    <property type="entry name" value="ABC TRANSPORTER, ATP-BINDING PROTEIN"/>
    <property type="match status" value="1"/>
</dbReference>
<dbReference type="Pfam" id="PF00005">
    <property type="entry name" value="ABC_tran"/>
    <property type="match status" value="1"/>
</dbReference>
<evidence type="ECO:0000313" key="5">
    <source>
        <dbReference type="Proteomes" id="UP000297288"/>
    </source>
</evidence>